<feature type="domain" description="VOC" evidence="1">
    <location>
        <begin position="1"/>
        <end position="110"/>
    </location>
</feature>
<dbReference type="InterPro" id="IPR037523">
    <property type="entry name" value="VOC_core"/>
</dbReference>
<dbReference type="InterPro" id="IPR004360">
    <property type="entry name" value="Glyas_Fos-R_dOase_dom"/>
</dbReference>
<dbReference type="AlphaFoldDB" id="A0AAE4QWQ2"/>
<comment type="caution">
    <text evidence="2">The sequence shown here is derived from an EMBL/GenBank/DDBJ whole genome shotgun (WGS) entry which is preliminary data.</text>
</comment>
<evidence type="ECO:0000313" key="2">
    <source>
        <dbReference type="EMBL" id="MDV6298044.1"/>
    </source>
</evidence>
<dbReference type="PROSITE" id="PS51819">
    <property type="entry name" value="VOC"/>
    <property type="match status" value="1"/>
</dbReference>
<dbReference type="Gene3D" id="3.10.180.10">
    <property type="entry name" value="2,3-Dihydroxybiphenyl 1,2-Dioxygenase, domain 1"/>
    <property type="match status" value="1"/>
</dbReference>
<name>A0AAE4QWQ2_9ACTN</name>
<reference evidence="2" key="1">
    <citation type="submission" date="2023-10" db="EMBL/GenBank/DDBJ databases">
        <title>Development of a sustainable strategy for remediation of hydrocarbon-contaminated territories based on the waste exchange concept.</title>
        <authorList>
            <person name="Krivoruchko A."/>
        </authorList>
    </citation>
    <scope>NUCLEOTIDE SEQUENCE</scope>
    <source>
        <strain evidence="2">IEGM 1175</strain>
    </source>
</reference>
<dbReference type="EMBL" id="JAWLKJ010000001">
    <property type="protein sequence ID" value="MDV6298044.1"/>
    <property type="molecule type" value="Genomic_DNA"/>
</dbReference>
<gene>
    <name evidence="2" type="ORF">R3P82_02850</name>
</gene>
<dbReference type="RefSeq" id="WP_317468469.1">
    <property type="nucleotide sequence ID" value="NZ_JAWLKJ010000001.1"/>
</dbReference>
<dbReference type="InterPro" id="IPR029068">
    <property type="entry name" value="Glyas_Bleomycin-R_OHBP_Dase"/>
</dbReference>
<proteinExistence type="predicted"/>
<evidence type="ECO:0000313" key="3">
    <source>
        <dbReference type="Proteomes" id="UP001185873"/>
    </source>
</evidence>
<accession>A0AAE4QWQ2</accession>
<sequence length="110" mass="11816">MFRGVMGNCTVSDESVGEAWYSRLFDRGPDSRPMPGLLEWHLGDGFGLQVWAEPDRAGHSSVLIEVDDLDSVVGRLVAAGVDNHGPQPGGGRRILVVEDPDGNRVVFAGD</sequence>
<protein>
    <submittedName>
        <fullName evidence="2">VOC family protein</fullName>
    </submittedName>
</protein>
<organism evidence="2 3">
    <name type="scientific">Dietzia maris</name>
    <dbReference type="NCBI Taxonomy" id="37915"/>
    <lineage>
        <taxon>Bacteria</taxon>
        <taxon>Bacillati</taxon>
        <taxon>Actinomycetota</taxon>
        <taxon>Actinomycetes</taxon>
        <taxon>Mycobacteriales</taxon>
        <taxon>Dietziaceae</taxon>
        <taxon>Dietzia</taxon>
    </lineage>
</organism>
<evidence type="ECO:0000259" key="1">
    <source>
        <dbReference type="PROSITE" id="PS51819"/>
    </source>
</evidence>
<dbReference type="CDD" id="cd06587">
    <property type="entry name" value="VOC"/>
    <property type="match status" value="1"/>
</dbReference>
<dbReference type="SUPFAM" id="SSF54593">
    <property type="entry name" value="Glyoxalase/Bleomycin resistance protein/Dihydroxybiphenyl dioxygenase"/>
    <property type="match status" value="1"/>
</dbReference>
<dbReference type="Proteomes" id="UP001185873">
    <property type="component" value="Unassembled WGS sequence"/>
</dbReference>
<dbReference type="Pfam" id="PF00903">
    <property type="entry name" value="Glyoxalase"/>
    <property type="match status" value="1"/>
</dbReference>